<dbReference type="HOGENOM" id="CLU_1561108_0_0_5"/>
<dbReference type="InterPro" id="IPR004307">
    <property type="entry name" value="TspO_MBR"/>
</dbReference>
<dbReference type="OrthoDB" id="7631804at2"/>
<dbReference type="GO" id="GO:0016020">
    <property type="term" value="C:membrane"/>
    <property type="evidence" value="ECO:0007669"/>
    <property type="project" value="UniProtKB-SubCell"/>
</dbReference>
<dbReference type="RefSeq" id="WP_011644753.1">
    <property type="nucleotide sequence ID" value="NC_008347.1"/>
</dbReference>
<feature type="transmembrane region" description="Helical" evidence="6">
    <location>
        <begin position="111"/>
        <end position="130"/>
    </location>
</feature>
<protein>
    <submittedName>
        <fullName evidence="7">TspO and MBR like protein</fullName>
    </submittedName>
</protein>
<gene>
    <name evidence="7" type="ordered locus">Mmar10_2828</name>
</gene>
<keyword evidence="3 6" id="KW-0812">Transmembrane</keyword>
<feature type="transmembrane region" description="Helical" evidence="6">
    <location>
        <begin position="53"/>
        <end position="72"/>
    </location>
</feature>
<dbReference type="AlphaFoldDB" id="Q0AKT4"/>
<dbReference type="eggNOG" id="COG3476">
    <property type="taxonomic scope" value="Bacteria"/>
</dbReference>
<dbReference type="Pfam" id="PF03073">
    <property type="entry name" value="TspO_MBR"/>
    <property type="match status" value="1"/>
</dbReference>
<dbReference type="KEGG" id="mmr:Mmar10_2828"/>
<dbReference type="Proteomes" id="UP000001964">
    <property type="component" value="Chromosome"/>
</dbReference>
<keyword evidence="5 6" id="KW-0472">Membrane</keyword>
<evidence type="ECO:0000313" key="8">
    <source>
        <dbReference type="Proteomes" id="UP000001964"/>
    </source>
</evidence>
<keyword evidence="4 6" id="KW-1133">Transmembrane helix</keyword>
<keyword evidence="8" id="KW-1185">Reference proteome</keyword>
<dbReference type="TCDB" id="9.A.24.2.1">
    <property type="family name" value="the mitochondrial cholesterol/porphyrin/5-aminolevulinic acid uptake translocator protein (tspo) family"/>
</dbReference>
<dbReference type="Gene3D" id="1.20.1260.100">
    <property type="entry name" value="TspO/MBR protein"/>
    <property type="match status" value="1"/>
</dbReference>
<evidence type="ECO:0000256" key="3">
    <source>
        <dbReference type="ARBA" id="ARBA00022692"/>
    </source>
</evidence>
<dbReference type="CDD" id="cd15904">
    <property type="entry name" value="TSPO_MBR"/>
    <property type="match status" value="1"/>
</dbReference>
<evidence type="ECO:0000256" key="4">
    <source>
        <dbReference type="ARBA" id="ARBA00022989"/>
    </source>
</evidence>
<evidence type="ECO:0000256" key="6">
    <source>
        <dbReference type="SAM" id="Phobius"/>
    </source>
</evidence>
<organism evidence="7 8">
    <name type="scientific">Maricaulis maris (strain MCS10)</name>
    <name type="common">Caulobacter maris</name>
    <dbReference type="NCBI Taxonomy" id="394221"/>
    <lineage>
        <taxon>Bacteria</taxon>
        <taxon>Pseudomonadati</taxon>
        <taxon>Pseudomonadota</taxon>
        <taxon>Alphaproteobacteria</taxon>
        <taxon>Maricaulales</taxon>
        <taxon>Maricaulaceae</taxon>
        <taxon>Maricaulis</taxon>
    </lineage>
</organism>
<sequence length="171" mass="18218" precursor="true">MAEKRHGPGVITLLVYLIGAASLAGGLSGWLHATGAMEWARTLDAPNWAPSFALMNIIGLFIPIFIIIALWIAQRSGRDGMRLLCTLLIALLLAGMAMQICVFFGSRDPALGFLAAMAMWVYALFATGIVGRASSPAGVLLWVPFGWLTLLLVLGFELMRLNAPGTFAGGL</sequence>
<evidence type="ECO:0000256" key="5">
    <source>
        <dbReference type="ARBA" id="ARBA00023136"/>
    </source>
</evidence>
<comment type="subcellular location">
    <subcellularLocation>
        <location evidence="1">Membrane</location>
        <topology evidence="1">Multi-pass membrane protein</topology>
    </subcellularLocation>
</comment>
<reference evidence="7 8" key="1">
    <citation type="submission" date="2006-08" db="EMBL/GenBank/DDBJ databases">
        <title>Complete sequence of Maricaulis maris MCS10.</title>
        <authorList>
            <consortium name="US DOE Joint Genome Institute"/>
            <person name="Copeland A."/>
            <person name="Lucas S."/>
            <person name="Lapidus A."/>
            <person name="Barry K."/>
            <person name="Detter J.C."/>
            <person name="Glavina del Rio T."/>
            <person name="Hammon N."/>
            <person name="Israni S."/>
            <person name="Dalin E."/>
            <person name="Tice H."/>
            <person name="Pitluck S."/>
            <person name="Saunders E."/>
            <person name="Brettin T."/>
            <person name="Bruce D."/>
            <person name="Han C."/>
            <person name="Tapia R."/>
            <person name="Gilna P."/>
            <person name="Schmutz J."/>
            <person name="Larimer F."/>
            <person name="Land M."/>
            <person name="Hauser L."/>
            <person name="Kyrpides N."/>
            <person name="Mikhailova N."/>
            <person name="Viollier P."/>
            <person name="Stephens C."/>
            <person name="Richardson P."/>
        </authorList>
    </citation>
    <scope>NUCLEOTIDE SEQUENCE [LARGE SCALE GENOMIC DNA]</scope>
    <source>
        <strain evidence="7 8">MCS10</strain>
    </source>
</reference>
<evidence type="ECO:0000256" key="1">
    <source>
        <dbReference type="ARBA" id="ARBA00004141"/>
    </source>
</evidence>
<comment type="similarity">
    <text evidence="2">Belongs to the TspO/BZRP family.</text>
</comment>
<dbReference type="EMBL" id="CP000449">
    <property type="protein sequence ID" value="ABI67109.1"/>
    <property type="molecule type" value="Genomic_DNA"/>
</dbReference>
<evidence type="ECO:0000256" key="2">
    <source>
        <dbReference type="ARBA" id="ARBA00007524"/>
    </source>
</evidence>
<proteinExistence type="inferred from homology"/>
<feature type="transmembrane region" description="Helical" evidence="6">
    <location>
        <begin position="12"/>
        <end position="33"/>
    </location>
</feature>
<evidence type="ECO:0000313" key="7">
    <source>
        <dbReference type="EMBL" id="ABI67109.1"/>
    </source>
</evidence>
<dbReference type="STRING" id="394221.Mmar10_2828"/>
<dbReference type="InterPro" id="IPR038330">
    <property type="entry name" value="TspO/MBR-related_sf"/>
</dbReference>
<feature type="transmembrane region" description="Helical" evidence="6">
    <location>
        <begin position="84"/>
        <end position="105"/>
    </location>
</feature>
<feature type="transmembrane region" description="Helical" evidence="6">
    <location>
        <begin position="137"/>
        <end position="156"/>
    </location>
</feature>
<name>Q0AKT4_MARMM</name>
<accession>Q0AKT4</accession>